<dbReference type="InterPro" id="IPR008979">
    <property type="entry name" value="Galactose-bd-like_sf"/>
</dbReference>
<dbReference type="Pfam" id="PF03629">
    <property type="entry name" value="SASA"/>
    <property type="match status" value="1"/>
</dbReference>
<reference evidence="4 5" key="1">
    <citation type="submission" date="2019-11" db="EMBL/GenBank/DDBJ databases">
        <title>Pedobacter sp. HMF7056 Genome sequencing and assembly.</title>
        <authorList>
            <person name="Kang H."/>
            <person name="Kim H."/>
            <person name="Joh K."/>
        </authorList>
    </citation>
    <scope>NUCLEOTIDE SEQUENCE [LARGE SCALE GENOMIC DNA]</scope>
    <source>
        <strain evidence="4 5">HMF7056</strain>
    </source>
</reference>
<dbReference type="GO" id="GO:0001681">
    <property type="term" value="F:sialate O-acetylesterase activity"/>
    <property type="evidence" value="ECO:0007669"/>
    <property type="project" value="InterPro"/>
</dbReference>
<dbReference type="Gene3D" id="2.60.120.260">
    <property type="entry name" value="Galactose-binding domain-like"/>
    <property type="match status" value="1"/>
</dbReference>
<evidence type="ECO:0000259" key="3">
    <source>
        <dbReference type="Pfam" id="PF03629"/>
    </source>
</evidence>
<dbReference type="InterPro" id="IPR036514">
    <property type="entry name" value="SGNH_hydro_sf"/>
</dbReference>
<dbReference type="InterPro" id="IPR039329">
    <property type="entry name" value="SIAE"/>
</dbReference>
<dbReference type="GO" id="GO:0005975">
    <property type="term" value="P:carbohydrate metabolic process"/>
    <property type="evidence" value="ECO:0007669"/>
    <property type="project" value="InterPro"/>
</dbReference>
<dbReference type="PANTHER" id="PTHR22901">
    <property type="entry name" value="SIALATE O-ACETYLESTERASE"/>
    <property type="match status" value="1"/>
</dbReference>
<accession>A0A7K1Y0I9</accession>
<comment type="caution">
    <text evidence="4">The sequence shown here is derived from an EMBL/GenBank/DDBJ whole genome shotgun (WGS) entry which is preliminary data.</text>
</comment>
<evidence type="ECO:0000313" key="4">
    <source>
        <dbReference type="EMBL" id="MXV16712.1"/>
    </source>
</evidence>
<feature type="signal peptide" evidence="2">
    <location>
        <begin position="1"/>
        <end position="24"/>
    </location>
</feature>
<evidence type="ECO:0000256" key="1">
    <source>
        <dbReference type="ARBA" id="ARBA00022801"/>
    </source>
</evidence>
<keyword evidence="1" id="KW-0378">Hydrolase</keyword>
<name>A0A7K1Y0I9_9SPHI</name>
<evidence type="ECO:0000313" key="5">
    <source>
        <dbReference type="Proteomes" id="UP000451233"/>
    </source>
</evidence>
<proteinExistence type="predicted"/>
<keyword evidence="5" id="KW-1185">Reference proteome</keyword>
<evidence type="ECO:0000256" key="2">
    <source>
        <dbReference type="SAM" id="SignalP"/>
    </source>
</evidence>
<feature type="domain" description="Sialate O-acetylesterase" evidence="3">
    <location>
        <begin position="417"/>
        <end position="521"/>
    </location>
</feature>
<dbReference type="RefSeq" id="WP_160907687.1">
    <property type="nucleotide sequence ID" value="NZ_WVHS01000003.1"/>
</dbReference>
<feature type="chain" id="PRO_5029670040" evidence="2">
    <location>
        <begin position="25"/>
        <end position="648"/>
    </location>
</feature>
<sequence length="648" mass="71409">MTNLTCRRFFFTLTLVTICLSARAAVKLPRLFSNGMVLQRDIKLNVWGWANPGEKVTVRFNKNKASTITSPEGKWKVILPATAAGGPFSMIVSGSNTIRIDDVWMGDVWFCSGQSNMVTPMERVKEKYPDEIANANYPQIRNFFIPAVSDVDSLHPDLPSSKWLPANPANVMSFGAVSYFFAKRLFGKYHVPIGIINSSVGGTPIQAWISGEGIASVPAYANRLAALRDTAYRNDLARRRPAAPTSPVTLQYDEPNGTVQWTELAYKPYQWKTFWLPGYWADQGVKGLNGVVYFRKEITLTEKEAGQPAKLFLGRIVDADEAFVNGKQVGNITYQYPPRRYTVPAGLLKAGKNVVAVKVTNTSGKGGFVPDKNYSLEVGDEVVDLRGEWQYRVHQVFPPVGGSGGLEGGITAQNEPTGLYNTMVAPAIGYNLKGFVWYQGEANSGRPQEYSALLKTLIGDWRGKWRQGDLPFLVIQLPNFMEVQYLPSESQWAEMREAQLKALSLPNTGLAVAIDAGEWNDIHPLSKKPVGERAALLAERLAYKENLVAMGPLYRSSKIDGNKIELTFAETGGGLEAKGGGMLNQFAIAGADKKFVWARATISGDKVIVWSEAVTQPKYVRYAWADNPEGANLVNKEGLPASPFRTDQ</sequence>
<dbReference type="Gene3D" id="3.40.50.1110">
    <property type="entry name" value="SGNH hydrolase"/>
    <property type="match status" value="2"/>
</dbReference>
<dbReference type="Proteomes" id="UP000451233">
    <property type="component" value="Unassembled WGS sequence"/>
</dbReference>
<dbReference type="SUPFAM" id="SSF49785">
    <property type="entry name" value="Galactose-binding domain-like"/>
    <property type="match status" value="1"/>
</dbReference>
<keyword evidence="2" id="KW-0732">Signal</keyword>
<dbReference type="GO" id="GO:0004553">
    <property type="term" value="F:hydrolase activity, hydrolyzing O-glycosyl compounds"/>
    <property type="evidence" value="ECO:0007669"/>
    <property type="project" value="InterPro"/>
</dbReference>
<gene>
    <name evidence="4" type="ORF">GS398_15530</name>
</gene>
<protein>
    <submittedName>
        <fullName evidence="4">Sialate O-acetylesterase</fullName>
    </submittedName>
</protein>
<dbReference type="AlphaFoldDB" id="A0A7K1Y0I9"/>
<dbReference type="InterPro" id="IPR005181">
    <property type="entry name" value="SASA"/>
</dbReference>
<dbReference type="SUPFAM" id="SSF52266">
    <property type="entry name" value="SGNH hydrolase"/>
    <property type="match status" value="1"/>
</dbReference>
<dbReference type="EMBL" id="WVHS01000003">
    <property type="protein sequence ID" value="MXV16712.1"/>
    <property type="molecule type" value="Genomic_DNA"/>
</dbReference>
<dbReference type="PANTHER" id="PTHR22901:SF0">
    <property type="entry name" value="SIALATE O-ACETYLESTERASE"/>
    <property type="match status" value="1"/>
</dbReference>
<organism evidence="4 5">
    <name type="scientific">Hufsiella ginkgonis</name>
    <dbReference type="NCBI Taxonomy" id="2695274"/>
    <lineage>
        <taxon>Bacteria</taxon>
        <taxon>Pseudomonadati</taxon>
        <taxon>Bacteroidota</taxon>
        <taxon>Sphingobacteriia</taxon>
        <taxon>Sphingobacteriales</taxon>
        <taxon>Sphingobacteriaceae</taxon>
        <taxon>Hufsiella</taxon>
    </lineage>
</organism>